<proteinExistence type="predicted"/>
<evidence type="ECO:0000313" key="3">
    <source>
        <dbReference type="EMBL" id="PZE22225.1"/>
    </source>
</evidence>
<gene>
    <name evidence="3" type="ORF">CBW46_006930</name>
</gene>
<dbReference type="PANTHER" id="PTHR16509">
    <property type="match status" value="1"/>
</dbReference>
<dbReference type="GO" id="GO:0008663">
    <property type="term" value="F:2',3'-cyclic-nucleotide 2'-phosphodiesterase activity"/>
    <property type="evidence" value="ECO:0007669"/>
    <property type="project" value="TreeGrafter"/>
</dbReference>
<accession>A0A2W1NRR0</accession>
<dbReference type="GO" id="GO:0047631">
    <property type="term" value="F:ADP-ribose diphosphatase activity"/>
    <property type="evidence" value="ECO:0007669"/>
    <property type="project" value="TreeGrafter"/>
</dbReference>
<organism evidence="3 4">
    <name type="scientific">Paenibacillus xerothermodurans</name>
    <dbReference type="NCBI Taxonomy" id="1977292"/>
    <lineage>
        <taxon>Bacteria</taxon>
        <taxon>Bacillati</taxon>
        <taxon>Bacillota</taxon>
        <taxon>Bacilli</taxon>
        <taxon>Bacillales</taxon>
        <taxon>Paenibacillaceae</taxon>
        <taxon>Paenibacillus</taxon>
    </lineage>
</organism>
<evidence type="ECO:0000256" key="1">
    <source>
        <dbReference type="SAM" id="MobiDB-lite"/>
    </source>
</evidence>
<evidence type="ECO:0000313" key="4">
    <source>
        <dbReference type="Proteomes" id="UP000214746"/>
    </source>
</evidence>
<comment type="caution">
    <text evidence="3">The sequence shown here is derived from an EMBL/GenBank/DDBJ whole genome shotgun (WGS) entry which is preliminary data.</text>
</comment>
<dbReference type="SUPFAM" id="SSF56300">
    <property type="entry name" value="Metallo-dependent phosphatases"/>
    <property type="match status" value="1"/>
</dbReference>
<feature type="region of interest" description="Disordered" evidence="1">
    <location>
        <begin position="290"/>
        <end position="311"/>
    </location>
</feature>
<sequence length="311" mass="35166">MAGHTPISAKREKNPSFQFGLIADVQYCDCDTNNTRFYRESPGKLAEAAKLFNKHDLAFTIQLGDIIDRDAASFEKIVPMYNQINGPKYHVLGNHDFPVASDKVVGLLGMTKQYYDFSRDGWRFVVLDTNDISTYANAEGTTKHKRAQDVYDVLKWAGAPNAETWNGGLGSEQMDWLRGVLQRSAQAGEKVVVIGHMPIYPKNMHNVWNDEAVRQLLESSPNVVAYFNGHNHEGNYERKNGIHYVNFQGMVETKNTNAYSIVRVFPDRLEIDGYGREPDRVLELRNDKIEMNDHADGSENAAARQPGKDNH</sequence>
<feature type="domain" description="Calcineurin-like phosphoesterase" evidence="2">
    <location>
        <begin position="19"/>
        <end position="233"/>
    </location>
</feature>
<dbReference type="Pfam" id="PF00149">
    <property type="entry name" value="Metallophos"/>
    <property type="match status" value="1"/>
</dbReference>
<dbReference type="GO" id="GO:0047734">
    <property type="term" value="F:CDP-glycerol diphosphatase activity"/>
    <property type="evidence" value="ECO:0007669"/>
    <property type="project" value="TreeGrafter"/>
</dbReference>
<evidence type="ECO:0000259" key="2">
    <source>
        <dbReference type="Pfam" id="PF00149"/>
    </source>
</evidence>
<keyword evidence="4" id="KW-1185">Reference proteome</keyword>
<reference evidence="3" key="1">
    <citation type="submission" date="2018-06" db="EMBL/GenBank/DDBJ databases">
        <title>Paenibacillus xerothermodurans sp. nov. an extremely dry heat resistant spore forming bacterium isolated from the soil of Cape Canaveral, Florida.</title>
        <authorList>
            <person name="Seuylemezian A."/>
            <person name="Kaur N."/>
            <person name="Patil P."/>
            <person name="Patil P."/>
            <person name="Mayilraj S."/>
            <person name="Vaishampayan P."/>
        </authorList>
    </citation>
    <scope>NUCLEOTIDE SEQUENCE [LARGE SCALE GENOMIC DNA]</scope>
    <source>
        <strain evidence="3">ATCC 27380</strain>
    </source>
</reference>
<dbReference type="AlphaFoldDB" id="A0A2W1NRR0"/>
<dbReference type="GO" id="GO:0030145">
    <property type="term" value="F:manganese ion binding"/>
    <property type="evidence" value="ECO:0007669"/>
    <property type="project" value="TreeGrafter"/>
</dbReference>
<dbReference type="Proteomes" id="UP000214746">
    <property type="component" value="Unassembled WGS sequence"/>
</dbReference>
<dbReference type="EMBL" id="NHRJ02000002">
    <property type="protein sequence ID" value="PZE22225.1"/>
    <property type="molecule type" value="Genomic_DNA"/>
</dbReference>
<protein>
    <submittedName>
        <fullName evidence="3">Phosphatase</fullName>
    </submittedName>
</protein>
<dbReference type="PANTHER" id="PTHR16509:SF8">
    <property type="entry name" value="MANGANESE-DEPENDENT ADP-RIBOSE_CDP-ALCOHOL DIPHOSPHATASE"/>
    <property type="match status" value="1"/>
</dbReference>
<name>A0A2W1NRR0_PAEXE</name>
<dbReference type="Gene3D" id="3.60.21.10">
    <property type="match status" value="1"/>
</dbReference>
<dbReference type="InterPro" id="IPR004843">
    <property type="entry name" value="Calcineurin-like_PHP"/>
</dbReference>
<dbReference type="InterPro" id="IPR029052">
    <property type="entry name" value="Metallo-depent_PP-like"/>
</dbReference>
<dbReference type="OrthoDB" id="9791866at2"/>